<dbReference type="InterPro" id="IPR051783">
    <property type="entry name" value="NAD(P)-dependent_oxidoreduct"/>
</dbReference>
<dbReference type="GO" id="GO:0005737">
    <property type="term" value="C:cytoplasm"/>
    <property type="evidence" value="ECO:0007669"/>
    <property type="project" value="TreeGrafter"/>
</dbReference>
<reference evidence="2 3" key="1">
    <citation type="submission" date="2019-09" db="EMBL/GenBank/DDBJ databases">
        <authorList>
            <person name="Chandra G."/>
            <person name="Truman W A."/>
        </authorList>
    </citation>
    <scope>NUCLEOTIDE SEQUENCE [LARGE SCALE GENOMIC DNA]</scope>
    <source>
        <strain evidence="2">PS631</strain>
    </source>
</reference>
<evidence type="ECO:0000259" key="1">
    <source>
        <dbReference type="Pfam" id="PF01370"/>
    </source>
</evidence>
<dbReference type="RefSeq" id="WP_150571385.1">
    <property type="nucleotide sequence ID" value="NZ_CABVHF010000024.1"/>
</dbReference>
<dbReference type="Pfam" id="PF01370">
    <property type="entry name" value="Epimerase"/>
    <property type="match status" value="1"/>
</dbReference>
<dbReference type="InterPro" id="IPR036291">
    <property type="entry name" value="NAD(P)-bd_dom_sf"/>
</dbReference>
<evidence type="ECO:0000313" key="3">
    <source>
        <dbReference type="Proteomes" id="UP000399692"/>
    </source>
</evidence>
<feature type="domain" description="NAD-dependent epimerase/dehydratase" evidence="1">
    <location>
        <begin position="2"/>
        <end position="227"/>
    </location>
</feature>
<accession>A0A5E6W8F6</accession>
<dbReference type="PANTHER" id="PTHR48079:SF6">
    <property type="entry name" value="NAD(P)-BINDING DOMAIN-CONTAINING PROTEIN-RELATED"/>
    <property type="match status" value="1"/>
</dbReference>
<dbReference type="Gene3D" id="3.40.50.720">
    <property type="entry name" value="NAD(P)-binding Rossmann-like Domain"/>
    <property type="match status" value="1"/>
</dbReference>
<proteinExistence type="predicted"/>
<gene>
    <name evidence="2" type="primary">gnu</name>
    <name evidence="2" type="ORF">PS631_04589</name>
</gene>
<evidence type="ECO:0000313" key="2">
    <source>
        <dbReference type="EMBL" id="VVN25054.1"/>
    </source>
</evidence>
<keyword evidence="2" id="KW-0413">Isomerase</keyword>
<dbReference type="InterPro" id="IPR001509">
    <property type="entry name" value="Epimerase_deHydtase"/>
</dbReference>
<dbReference type="GO" id="GO:0016853">
    <property type="term" value="F:isomerase activity"/>
    <property type="evidence" value="ECO:0007669"/>
    <property type="project" value="UniProtKB-KW"/>
</dbReference>
<dbReference type="GO" id="GO:0004029">
    <property type="term" value="F:aldehyde dehydrogenase (NAD+) activity"/>
    <property type="evidence" value="ECO:0007669"/>
    <property type="project" value="TreeGrafter"/>
</dbReference>
<dbReference type="AlphaFoldDB" id="A0A5E6W8F6"/>
<dbReference type="Proteomes" id="UP000399692">
    <property type="component" value="Unassembled WGS sequence"/>
</dbReference>
<dbReference type="PANTHER" id="PTHR48079">
    <property type="entry name" value="PROTEIN YEEZ"/>
    <property type="match status" value="1"/>
</dbReference>
<dbReference type="EC" id="5.1.3.26" evidence="2"/>
<sequence>MILVTGASGFIGRAVCKKLTDIGMTVRGVSRSSDTPYGVAEIVRMDLEGSPDLDSICKGVHTIVHLAGRAHVLNDDSTDPAAAFTSANVSVTKDLAAAALRQGVKRFIFLSSIGAVGSETDQGKSLSEATSCKPTQLYAVSKLNAELELTNLIRGTEMELVVIRPPLVYAGDAPGNFGRLLSIVRSGLPLPFLWVNNRRSMVALENLVDFIHACISNPLAANETFVISDGTELTTPQIIRLLAQGMARPARLFPVPVWMIGMGLGVLGRKAMYSQLCRSLVVDSTKASLLLGWTPPITSEKALAAAGADFMKKYDEERTGGKQ</sequence>
<organism evidence="2 3">
    <name type="scientific">Pseudomonas fluorescens</name>
    <dbReference type="NCBI Taxonomy" id="294"/>
    <lineage>
        <taxon>Bacteria</taxon>
        <taxon>Pseudomonadati</taxon>
        <taxon>Pseudomonadota</taxon>
        <taxon>Gammaproteobacteria</taxon>
        <taxon>Pseudomonadales</taxon>
        <taxon>Pseudomonadaceae</taxon>
        <taxon>Pseudomonas</taxon>
    </lineage>
</organism>
<protein>
    <submittedName>
        <fullName evidence="2">N-acetyl-alpha-D-glucosaminyl-diphospho-ditrans, octacis-undecaprenol 4-epimerase</fullName>
        <ecNumber evidence="2">5.1.3.26</ecNumber>
    </submittedName>
</protein>
<dbReference type="OrthoDB" id="9801056at2"/>
<dbReference type="SUPFAM" id="SSF51735">
    <property type="entry name" value="NAD(P)-binding Rossmann-fold domains"/>
    <property type="match status" value="1"/>
</dbReference>
<dbReference type="EMBL" id="CABVHF010000024">
    <property type="protein sequence ID" value="VVN25054.1"/>
    <property type="molecule type" value="Genomic_DNA"/>
</dbReference>
<name>A0A5E6W8F6_PSEFL</name>